<protein>
    <submittedName>
        <fullName evidence="6">Peptide/nickel transport system substrate-binding protein</fullName>
    </submittedName>
</protein>
<comment type="similarity">
    <text evidence="1">Belongs to the bacterial solute-binding protein 5 family.</text>
</comment>
<evidence type="ECO:0000259" key="5">
    <source>
        <dbReference type="Pfam" id="PF00496"/>
    </source>
</evidence>
<dbReference type="PANTHER" id="PTHR30290:SF9">
    <property type="entry name" value="OLIGOPEPTIDE-BINDING PROTEIN APPA"/>
    <property type="match status" value="1"/>
</dbReference>
<dbReference type="OrthoDB" id="233597at2157"/>
<organism evidence="6 7">
    <name type="scientific">Halogranum gelatinilyticum</name>
    <dbReference type="NCBI Taxonomy" id="660521"/>
    <lineage>
        <taxon>Archaea</taxon>
        <taxon>Methanobacteriati</taxon>
        <taxon>Methanobacteriota</taxon>
        <taxon>Stenosarchaea group</taxon>
        <taxon>Halobacteria</taxon>
        <taxon>Halobacteriales</taxon>
        <taxon>Haloferacaceae</taxon>
    </lineage>
</organism>
<dbReference type="Proteomes" id="UP000199451">
    <property type="component" value="Unassembled WGS sequence"/>
</dbReference>
<keyword evidence="7" id="KW-1185">Reference proteome</keyword>
<dbReference type="InterPro" id="IPR000914">
    <property type="entry name" value="SBP_5_dom"/>
</dbReference>
<dbReference type="STRING" id="660521.SAMN04487949_0183"/>
<evidence type="ECO:0000256" key="2">
    <source>
        <dbReference type="ARBA" id="ARBA00022448"/>
    </source>
</evidence>
<evidence type="ECO:0000313" key="7">
    <source>
        <dbReference type="Proteomes" id="UP000199451"/>
    </source>
</evidence>
<name>A0A1G9P093_9EURY</name>
<dbReference type="RefSeq" id="WP_089693162.1">
    <property type="nucleotide sequence ID" value="NZ_FNHL01000001.1"/>
</dbReference>
<gene>
    <name evidence="6" type="ORF">SAMN04487949_0183</name>
</gene>
<accession>A0A1G9P093</accession>
<evidence type="ECO:0000256" key="1">
    <source>
        <dbReference type="ARBA" id="ARBA00005695"/>
    </source>
</evidence>
<dbReference type="Gene3D" id="3.10.105.10">
    <property type="entry name" value="Dipeptide-binding Protein, Domain 3"/>
    <property type="match status" value="1"/>
</dbReference>
<dbReference type="GO" id="GO:0015833">
    <property type="term" value="P:peptide transport"/>
    <property type="evidence" value="ECO:0007669"/>
    <property type="project" value="TreeGrafter"/>
</dbReference>
<proteinExistence type="inferred from homology"/>
<feature type="domain" description="Solute-binding protein family 5" evidence="5">
    <location>
        <begin position="104"/>
        <end position="510"/>
    </location>
</feature>
<dbReference type="EMBL" id="FNHL01000001">
    <property type="protein sequence ID" value="SDL92228.1"/>
    <property type="molecule type" value="Genomic_DNA"/>
</dbReference>
<dbReference type="CDD" id="cd00995">
    <property type="entry name" value="PBP2_NikA_DppA_OppA_like"/>
    <property type="match status" value="1"/>
</dbReference>
<dbReference type="Gene3D" id="3.40.190.10">
    <property type="entry name" value="Periplasmic binding protein-like II"/>
    <property type="match status" value="1"/>
</dbReference>
<evidence type="ECO:0000256" key="4">
    <source>
        <dbReference type="SAM" id="MobiDB-lite"/>
    </source>
</evidence>
<sequence>MTDSNSLSRRRFLQATGGAASAVALAGCTDGGDGGSTDETTADDGGQETSEPSDGGNENYLQYINSTVTTFDPVASTDEASANVISNIHQTLVHYPRGEPQTEALLAADYSVSEDGLTYTFTLNEATFHNGDAVTADDLVYSWERLAASENTRRSSFLLDVLGVEHETETTTNGDGEEVETYAPGTLAIEPVSETEVEVTLSQPFASALGMIAYNAFAVHPENIVGDVPGYEGTMEYTEFATSNPVGCGPYELENWEQGTSVDITAFDDYYGEGPVNDGVHWQIIEDPDAQWTYTMEKNADAFGIPTSKYDPSLVSVEETDDQGRELGTYGPVRNDSTLNYSGISELVTYYIGFNMAAVPKPVRQAFAYAVNRDVIINEVFKQRGESAFHLTPPAIYPGGANAYNEHVESEYPYGVNESQLDEARRVMEEAGYGPDNRYELQWTQYQSSTWESMANILRDQLASAYIDMQIESAPFATLTQRGRQGNLEVYTLGWGADYPAPDNFLQLLNPEETITGGDTAPISYLNWTEENGSAAQEATEAWQTILNNKAPTDEAAEARAEAAVTMEEANWEDIGFINLYHPKGESFWYDWIDYQPPGAMGAANVMEKDIELTGSRE</sequence>
<dbReference type="SUPFAM" id="SSF53850">
    <property type="entry name" value="Periplasmic binding protein-like II"/>
    <property type="match status" value="1"/>
</dbReference>
<evidence type="ECO:0000313" key="6">
    <source>
        <dbReference type="EMBL" id="SDL92228.1"/>
    </source>
</evidence>
<reference evidence="7" key="1">
    <citation type="submission" date="2016-10" db="EMBL/GenBank/DDBJ databases">
        <authorList>
            <person name="Varghese N."/>
            <person name="Submissions S."/>
        </authorList>
    </citation>
    <scope>NUCLEOTIDE SEQUENCE [LARGE SCALE GENOMIC DNA]</scope>
    <source>
        <strain evidence="7">CGMCC 1.10119</strain>
    </source>
</reference>
<keyword evidence="2" id="KW-0813">Transport</keyword>
<feature type="region of interest" description="Disordered" evidence="4">
    <location>
        <begin position="27"/>
        <end position="58"/>
    </location>
</feature>
<dbReference type="InterPro" id="IPR039424">
    <property type="entry name" value="SBP_5"/>
</dbReference>
<dbReference type="PANTHER" id="PTHR30290">
    <property type="entry name" value="PERIPLASMIC BINDING COMPONENT OF ABC TRANSPORTER"/>
    <property type="match status" value="1"/>
</dbReference>
<dbReference type="Pfam" id="PF00496">
    <property type="entry name" value="SBP_bac_5"/>
    <property type="match status" value="1"/>
</dbReference>
<dbReference type="InterPro" id="IPR006311">
    <property type="entry name" value="TAT_signal"/>
</dbReference>
<dbReference type="PROSITE" id="PS51318">
    <property type="entry name" value="TAT"/>
    <property type="match status" value="1"/>
</dbReference>
<dbReference type="GO" id="GO:1904680">
    <property type="term" value="F:peptide transmembrane transporter activity"/>
    <property type="evidence" value="ECO:0007669"/>
    <property type="project" value="TreeGrafter"/>
</dbReference>
<dbReference type="AlphaFoldDB" id="A0A1G9P093"/>
<evidence type="ECO:0000256" key="3">
    <source>
        <dbReference type="ARBA" id="ARBA00022729"/>
    </source>
</evidence>
<keyword evidence="3" id="KW-0732">Signal</keyword>